<accession>A0A812YYC4</accession>
<feature type="non-terminal residue" evidence="1">
    <location>
        <position position="66"/>
    </location>
</feature>
<keyword evidence="2" id="KW-1185">Reference proteome</keyword>
<gene>
    <name evidence="1" type="ORF">SNEC2469_LOCUS23671</name>
</gene>
<sequence>VVGHHNLFMLAPNHSIPVTLWFTGHFLLDSAPEKRVDFRARPLHFNTLELLDSQGEPLDFRADTSM</sequence>
<protein>
    <submittedName>
        <fullName evidence="1">Uncharacterized protein</fullName>
    </submittedName>
</protein>
<dbReference type="AlphaFoldDB" id="A0A812YYC4"/>
<evidence type="ECO:0000313" key="1">
    <source>
        <dbReference type="EMBL" id="CAE7802014.1"/>
    </source>
</evidence>
<evidence type="ECO:0000313" key="2">
    <source>
        <dbReference type="Proteomes" id="UP000601435"/>
    </source>
</evidence>
<comment type="caution">
    <text evidence="1">The sequence shown here is derived from an EMBL/GenBank/DDBJ whole genome shotgun (WGS) entry which is preliminary data.</text>
</comment>
<feature type="non-terminal residue" evidence="1">
    <location>
        <position position="1"/>
    </location>
</feature>
<reference evidence="1" key="1">
    <citation type="submission" date="2021-02" db="EMBL/GenBank/DDBJ databases">
        <authorList>
            <person name="Dougan E. K."/>
            <person name="Rhodes N."/>
            <person name="Thang M."/>
            <person name="Chan C."/>
        </authorList>
    </citation>
    <scope>NUCLEOTIDE SEQUENCE</scope>
</reference>
<organism evidence="1 2">
    <name type="scientific">Symbiodinium necroappetens</name>
    <dbReference type="NCBI Taxonomy" id="1628268"/>
    <lineage>
        <taxon>Eukaryota</taxon>
        <taxon>Sar</taxon>
        <taxon>Alveolata</taxon>
        <taxon>Dinophyceae</taxon>
        <taxon>Suessiales</taxon>
        <taxon>Symbiodiniaceae</taxon>
        <taxon>Symbiodinium</taxon>
    </lineage>
</organism>
<dbReference type="Proteomes" id="UP000601435">
    <property type="component" value="Unassembled WGS sequence"/>
</dbReference>
<dbReference type="EMBL" id="CAJNJA010044463">
    <property type="protein sequence ID" value="CAE7802014.1"/>
    <property type="molecule type" value="Genomic_DNA"/>
</dbReference>
<proteinExistence type="predicted"/>
<name>A0A812YYC4_9DINO</name>